<dbReference type="Proteomes" id="UP000027395">
    <property type="component" value="Chromosome"/>
</dbReference>
<dbReference type="InterPro" id="IPR003959">
    <property type="entry name" value="ATPase_AAA_core"/>
</dbReference>
<dbReference type="GO" id="GO:0005524">
    <property type="term" value="F:ATP binding"/>
    <property type="evidence" value="ECO:0007669"/>
    <property type="project" value="InterPro"/>
</dbReference>
<evidence type="ECO:0000259" key="1">
    <source>
        <dbReference type="Pfam" id="PF13304"/>
    </source>
</evidence>
<keyword evidence="3" id="KW-1185">Reference proteome</keyword>
<dbReference type="eggNOG" id="COG1106">
    <property type="taxonomic scope" value="Bacteria"/>
</dbReference>
<evidence type="ECO:0000313" key="2">
    <source>
        <dbReference type="EMBL" id="KEI68414.1"/>
    </source>
</evidence>
<dbReference type="InterPro" id="IPR027417">
    <property type="entry name" value="P-loop_NTPase"/>
</dbReference>
<protein>
    <recommendedName>
        <fullName evidence="1">ATPase AAA-type core domain-containing protein</fullName>
    </recommendedName>
</protein>
<sequence>MLIEFRVANYRSIGEEQVLSLVPAPKQKEHSENIIQRGKHQALNAVAIYGANASGKSNLLKAMGILGKLINFSARFSSTTKLPYDPFLLREDWINKPTFLEIVFLIAEDRYRYGIEFNQNEIVSEWLFRKSIGREVKLFQRSQDIIDVSSGLKASSTIIDAAIEATRDNGLFLSTCDILNIEEAKNILHWFKKYTIIDGLNTDHEAIKTISLWDDQEYRQKIKAYFTSLNFGIIDLEVQDQDFDPLELSEKISDEFKNFLINELTVAKKYTVYSTHRIYNSQYQETQKSIAWELNKNESPGTQKVFHLSGPILWTLMNGGILIIDEIEGKLHPIMTLHTINMFLNNKTNPNHAQLIFATHDTNLLSYANLRRDQIYFTEKNHWESTEFYSLSDFIYMGKNNGISEKERPDTDKEKRYFEGRYGAIPILGNFNPVSCNSNPD</sequence>
<dbReference type="PANTHER" id="PTHR40396">
    <property type="entry name" value="ATPASE-LIKE PROTEIN"/>
    <property type="match status" value="1"/>
</dbReference>
<dbReference type="Pfam" id="PF13304">
    <property type="entry name" value="AAA_21"/>
    <property type="match status" value="1"/>
</dbReference>
<name>A0A073CJE9_PLAA1</name>
<dbReference type="EMBL" id="CM002803">
    <property type="protein sequence ID" value="KEI68414.1"/>
    <property type="molecule type" value="Genomic_DNA"/>
</dbReference>
<dbReference type="PANTHER" id="PTHR40396:SF1">
    <property type="entry name" value="ATPASE AAA-TYPE CORE DOMAIN-CONTAINING PROTEIN"/>
    <property type="match status" value="1"/>
</dbReference>
<dbReference type="STRING" id="388467.A19Y_3662"/>
<accession>A0A073CJE9</accession>
<dbReference type="SUPFAM" id="SSF52540">
    <property type="entry name" value="P-loop containing nucleoside triphosphate hydrolases"/>
    <property type="match status" value="1"/>
</dbReference>
<proteinExistence type="predicted"/>
<dbReference type="Gene3D" id="3.40.50.300">
    <property type="entry name" value="P-loop containing nucleotide triphosphate hydrolases"/>
    <property type="match status" value="1"/>
</dbReference>
<dbReference type="HOGENOM" id="CLU_046693_2_0_3"/>
<dbReference type="AlphaFoldDB" id="A0A073CJE9"/>
<organism evidence="2 3">
    <name type="scientific">Planktothrix agardhii (strain NIVA-CYA 126/8)</name>
    <dbReference type="NCBI Taxonomy" id="388467"/>
    <lineage>
        <taxon>Bacteria</taxon>
        <taxon>Bacillati</taxon>
        <taxon>Cyanobacteriota</taxon>
        <taxon>Cyanophyceae</taxon>
        <taxon>Oscillatoriophycideae</taxon>
        <taxon>Oscillatoriales</taxon>
        <taxon>Microcoleaceae</taxon>
        <taxon>Planktothrix</taxon>
    </lineage>
</organism>
<gene>
    <name evidence="2" type="ORF">A19Y_3662</name>
</gene>
<reference evidence="2 3" key="1">
    <citation type="journal article" date="2014" name="Appl. Environ. Microbiol.">
        <title>Elucidation of insertion elements encoded on plasmids and in vitro construction of shuttle vectors from the toxic cyanobacterium Planktothrix.</title>
        <authorList>
            <person name="Christiansen G."/>
            <person name="Goesmann A."/>
            <person name="Kurmayer R."/>
        </authorList>
    </citation>
    <scope>NUCLEOTIDE SEQUENCE [LARGE SCALE GENOMIC DNA]</scope>
    <source>
        <strain evidence="2 3">NIVA-CYA 126/8</strain>
    </source>
</reference>
<dbReference type="PATRIC" id="fig|388467.6.peg.3611"/>
<dbReference type="GO" id="GO:0016887">
    <property type="term" value="F:ATP hydrolysis activity"/>
    <property type="evidence" value="ECO:0007669"/>
    <property type="project" value="InterPro"/>
</dbReference>
<dbReference type="RefSeq" id="WP_193372712.1">
    <property type="nucleotide sequence ID" value="NZ_CM002803.1"/>
</dbReference>
<evidence type="ECO:0000313" key="3">
    <source>
        <dbReference type="Proteomes" id="UP000027395"/>
    </source>
</evidence>
<feature type="domain" description="ATPase AAA-type core" evidence="1">
    <location>
        <begin position="47"/>
        <end position="366"/>
    </location>
</feature>